<dbReference type="Proteomes" id="UP000192927">
    <property type="component" value="Unassembled WGS sequence"/>
</dbReference>
<evidence type="ECO:0000313" key="2">
    <source>
        <dbReference type="Proteomes" id="UP000192927"/>
    </source>
</evidence>
<proteinExistence type="predicted"/>
<sequence length="139" mass="15677">MNIPDDVINRIAIPTKPDEKFVYHSEWLTVAALTQTYAYMMENGLEYSHLVTGEADVFLLIKEDEPHTLYYHLAEPNIEAEALSEVDILLLSHRSGPDLNFLLNGTGLEASQPNMAKSRARDRMQGCDRLRSNLAADTQ</sequence>
<protein>
    <submittedName>
        <fullName evidence="1">Kinase domain-containing protein</fullName>
    </submittedName>
</protein>
<keyword evidence="1" id="KW-0808">Transferase</keyword>
<reference evidence="2" key="1">
    <citation type="submission" date="2017-03" db="EMBL/GenBank/DDBJ databases">
        <authorList>
            <person name="Sharma R."/>
            <person name="Thines M."/>
        </authorList>
    </citation>
    <scope>NUCLEOTIDE SEQUENCE [LARGE SCALE GENOMIC DNA]</scope>
</reference>
<keyword evidence="2" id="KW-1185">Reference proteome</keyword>
<dbReference type="GO" id="GO:0016301">
    <property type="term" value="F:kinase activity"/>
    <property type="evidence" value="ECO:0007669"/>
    <property type="project" value="UniProtKB-KW"/>
</dbReference>
<dbReference type="AlphaFoldDB" id="A0A1W5DAC2"/>
<name>A0A1W5DAC2_9LECA</name>
<organism evidence="1 2">
    <name type="scientific">Lasallia pustulata</name>
    <dbReference type="NCBI Taxonomy" id="136370"/>
    <lineage>
        <taxon>Eukaryota</taxon>
        <taxon>Fungi</taxon>
        <taxon>Dikarya</taxon>
        <taxon>Ascomycota</taxon>
        <taxon>Pezizomycotina</taxon>
        <taxon>Lecanoromycetes</taxon>
        <taxon>OSLEUM clade</taxon>
        <taxon>Umbilicariomycetidae</taxon>
        <taxon>Umbilicariales</taxon>
        <taxon>Umbilicariaceae</taxon>
        <taxon>Lasallia</taxon>
    </lineage>
</organism>
<evidence type="ECO:0000313" key="1">
    <source>
        <dbReference type="EMBL" id="SLM39819.1"/>
    </source>
</evidence>
<keyword evidence="1" id="KW-0418">Kinase</keyword>
<dbReference type="EMBL" id="FWEW01003560">
    <property type="protein sequence ID" value="SLM39819.1"/>
    <property type="molecule type" value="Genomic_DNA"/>
</dbReference>
<accession>A0A1W5DAC2</accession>